<accession>A0AA38PVB7</accession>
<dbReference type="InterPro" id="IPR010987">
    <property type="entry name" value="Glutathione-S-Trfase_C-like"/>
</dbReference>
<feature type="domain" description="GST C-terminal" evidence="4">
    <location>
        <begin position="124"/>
        <end position="250"/>
    </location>
</feature>
<evidence type="ECO:0000313" key="6">
    <source>
        <dbReference type="Proteomes" id="UP001163850"/>
    </source>
</evidence>
<evidence type="ECO:0000256" key="2">
    <source>
        <dbReference type="ARBA" id="ARBA00022679"/>
    </source>
</evidence>
<dbReference type="PANTHER" id="PTHR43900:SF3">
    <property type="entry name" value="GLUTATHIONE S-TRANSFERASE RHO"/>
    <property type="match status" value="1"/>
</dbReference>
<dbReference type="Pfam" id="PF00043">
    <property type="entry name" value="GST_C"/>
    <property type="match status" value="1"/>
</dbReference>
<name>A0AA38PVB7_9AGAR</name>
<dbReference type="InterPro" id="IPR036282">
    <property type="entry name" value="Glutathione-S-Trfase_C_sf"/>
</dbReference>
<evidence type="ECO:0000256" key="1">
    <source>
        <dbReference type="ARBA" id="ARBA00012452"/>
    </source>
</evidence>
<organism evidence="5 6">
    <name type="scientific">Lentinula detonsa</name>
    <dbReference type="NCBI Taxonomy" id="2804962"/>
    <lineage>
        <taxon>Eukaryota</taxon>
        <taxon>Fungi</taxon>
        <taxon>Dikarya</taxon>
        <taxon>Basidiomycota</taxon>
        <taxon>Agaricomycotina</taxon>
        <taxon>Agaricomycetes</taxon>
        <taxon>Agaricomycetidae</taxon>
        <taxon>Agaricales</taxon>
        <taxon>Marasmiineae</taxon>
        <taxon>Omphalotaceae</taxon>
        <taxon>Lentinula</taxon>
    </lineage>
</organism>
<dbReference type="EMBL" id="MU802085">
    <property type="protein sequence ID" value="KAJ3981953.1"/>
    <property type="molecule type" value="Genomic_DNA"/>
</dbReference>
<dbReference type="Proteomes" id="UP001163850">
    <property type="component" value="Unassembled WGS sequence"/>
</dbReference>
<dbReference type="AlphaFoldDB" id="A0AA38PVB7"/>
<evidence type="ECO:0000256" key="3">
    <source>
        <dbReference type="ARBA" id="ARBA00047960"/>
    </source>
</evidence>
<dbReference type="InterPro" id="IPR004046">
    <property type="entry name" value="GST_C"/>
</dbReference>
<reference evidence="5" key="1">
    <citation type="submission" date="2022-08" db="EMBL/GenBank/DDBJ databases">
        <authorList>
            <consortium name="DOE Joint Genome Institute"/>
            <person name="Min B."/>
            <person name="Riley R."/>
            <person name="Sierra-Patev S."/>
            <person name="Naranjo-Ortiz M."/>
            <person name="Looney B."/>
            <person name="Konkel Z."/>
            <person name="Slot J.C."/>
            <person name="Sakamoto Y."/>
            <person name="Steenwyk J.L."/>
            <person name="Rokas A."/>
            <person name="Carro J."/>
            <person name="Camarero S."/>
            <person name="Ferreira P."/>
            <person name="Molpeceres G."/>
            <person name="Ruiz-Duenas F.J."/>
            <person name="Serrano A."/>
            <person name="Henrissat B."/>
            <person name="Drula E."/>
            <person name="Hughes K.W."/>
            <person name="Mata J.L."/>
            <person name="Ishikawa N.K."/>
            <person name="Vargas-Isla R."/>
            <person name="Ushijima S."/>
            <person name="Smith C.A."/>
            <person name="Ahrendt S."/>
            <person name="Andreopoulos W."/>
            <person name="He G."/>
            <person name="Labutti K."/>
            <person name="Lipzen A."/>
            <person name="Ng V."/>
            <person name="Sandor L."/>
            <person name="Barry K."/>
            <person name="Martinez A.T."/>
            <person name="Xiao Y."/>
            <person name="Gibbons J.G."/>
            <person name="Terashima K."/>
            <person name="Hibbett D.S."/>
            <person name="Grigoriev I.V."/>
        </authorList>
    </citation>
    <scope>NUCLEOTIDE SEQUENCE</scope>
    <source>
        <strain evidence="5">TFB7829</strain>
    </source>
</reference>
<proteinExistence type="predicted"/>
<dbReference type="GO" id="GO:0005737">
    <property type="term" value="C:cytoplasm"/>
    <property type="evidence" value="ECO:0007669"/>
    <property type="project" value="TreeGrafter"/>
</dbReference>
<dbReference type="EC" id="2.5.1.18" evidence="1"/>
<dbReference type="PANTHER" id="PTHR43900">
    <property type="entry name" value="GLUTATHIONE S-TRANSFERASE RHO"/>
    <property type="match status" value="1"/>
</dbReference>
<dbReference type="SUPFAM" id="SSF47616">
    <property type="entry name" value="GST C-terminal domain-like"/>
    <property type="match status" value="1"/>
</dbReference>
<dbReference type="GO" id="GO:0004364">
    <property type="term" value="F:glutathione transferase activity"/>
    <property type="evidence" value="ECO:0007669"/>
    <property type="project" value="UniProtKB-EC"/>
</dbReference>
<dbReference type="Gene3D" id="3.40.30.10">
    <property type="entry name" value="Glutaredoxin"/>
    <property type="match status" value="1"/>
</dbReference>
<dbReference type="PROSITE" id="PS50405">
    <property type="entry name" value="GST_CTER"/>
    <property type="match status" value="1"/>
</dbReference>
<dbReference type="SUPFAM" id="SSF52833">
    <property type="entry name" value="Thioredoxin-like"/>
    <property type="match status" value="1"/>
</dbReference>
<comment type="caution">
    <text evidence="5">The sequence shown here is derived from an EMBL/GenBank/DDBJ whole genome shotgun (WGS) entry which is preliminary data.</text>
</comment>
<sequence length="250" mass="27560">MTALDSVSLTQLNDALFDFRSVSPVQCLVDGGFGSLPQDRPILRLYGSSRCCSTARIAVVLHEKQIGYELYPLQPSDSDAQPHIVCVFVGDDGGIILHGCRNVCQYLATRYPDQGTRLIPDSNDTHSTELFGQAKFTESQSFEPLARNALYETLMKRQQGFVPTDAVGSSALQELSNVADGYEFILSCQKYLAGNDISLVDLYHLPYGEMLCSVEIDVLLTKSPNVSRWWADISSRPSWLAIRDGVPSKG</sequence>
<dbReference type="InterPro" id="IPR036249">
    <property type="entry name" value="Thioredoxin-like_sf"/>
</dbReference>
<evidence type="ECO:0000259" key="4">
    <source>
        <dbReference type="PROSITE" id="PS50405"/>
    </source>
</evidence>
<comment type="catalytic activity">
    <reaction evidence="3">
        <text>RX + glutathione = an S-substituted glutathione + a halide anion + H(+)</text>
        <dbReference type="Rhea" id="RHEA:16437"/>
        <dbReference type="ChEBI" id="CHEBI:15378"/>
        <dbReference type="ChEBI" id="CHEBI:16042"/>
        <dbReference type="ChEBI" id="CHEBI:17792"/>
        <dbReference type="ChEBI" id="CHEBI:57925"/>
        <dbReference type="ChEBI" id="CHEBI:90779"/>
        <dbReference type="EC" id="2.5.1.18"/>
    </reaction>
</comment>
<dbReference type="GO" id="GO:0043295">
    <property type="term" value="F:glutathione binding"/>
    <property type="evidence" value="ECO:0007669"/>
    <property type="project" value="TreeGrafter"/>
</dbReference>
<gene>
    <name evidence="5" type="ORF">F5890DRAFT_1416669</name>
</gene>
<dbReference type="GO" id="GO:0006749">
    <property type="term" value="P:glutathione metabolic process"/>
    <property type="evidence" value="ECO:0007669"/>
    <property type="project" value="TreeGrafter"/>
</dbReference>
<evidence type="ECO:0000313" key="5">
    <source>
        <dbReference type="EMBL" id="KAJ3981953.1"/>
    </source>
</evidence>
<dbReference type="Gene3D" id="1.20.1050.10">
    <property type="match status" value="1"/>
</dbReference>
<keyword evidence="2 5" id="KW-0808">Transferase</keyword>
<protein>
    <recommendedName>
        <fullName evidence="1">glutathione transferase</fullName>
        <ecNumber evidence="1">2.5.1.18</ecNumber>
    </recommendedName>
</protein>